<dbReference type="InterPro" id="IPR023395">
    <property type="entry name" value="MCP_dom_sf"/>
</dbReference>
<accession>A0A2U1LYH1</accession>
<dbReference type="PROSITE" id="PS50920">
    <property type="entry name" value="SOLCAR"/>
    <property type="match status" value="1"/>
</dbReference>
<dbReference type="EMBL" id="PKPP01007208">
    <property type="protein sequence ID" value="PWA54062.1"/>
    <property type="molecule type" value="Genomic_DNA"/>
</dbReference>
<sequence length="153" mass="17175">MMTMNQKHPTLNEKLGGVYFGTVPKVCVQAPLENNEISSSKTGRDLFVAGLYAAVGKTAVAPIERVKLLIQNQDGLVKNDRLTKPYQGVRHCVRQVIREEGALSLWRGNFPSIMGCFPTQRLKNVISESEATSKRDRVCFATREAFEKTFNER</sequence>
<evidence type="ECO:0000256" key="3">
    <source>
        <dbReference type="ARBA" id="ARBA00011245"/>
    </source>
</evidence>
<dbReference type="GO" id="GO:0140021">
    <property type="term" value="P:mitochondrial ADP transmembrane transport"/>
    <property type="evidence" value="ECO:0007669"/>
    <property type="project" value="InterPro"/>
</dbReference>
<comment type="catalytic activity">
    <reaction evidence="12">
        <text>ADP(in) + ATP(out) = ADP(out) + ATP(in)</text>
        <dbReference type="Rhea" id="RHEA:34999"/>
        <dbReference type="ChEBI" id="CHEBI:30616"/>
        <dbReference type="ChEBI" id="CHEBI:456216"/>
    </reaction>
    <physiologicalReaction direction="left-to-right" evidence="12">
        <dbReference type="Rhea" id="RHEA:35000"/>
    </physiologicalReaction>
</comment>
<name>A0A2U1LYH1_ARTAN</name>
<dbReference type="Gene3D" id="1.50.40.10">
    <property type="entry name" value="Mitochondrial carrier domain"/>
    <property type="match status" value="1"/>
</dbReference>
<evidence type="ECO:0000256" key="9">
    <source>
        <dbReference type="ARBA" id="ARBA00022989"/>
    </source>
</evidence>
<feature type="repeat" description="Solcar" evidence="14">
    <location>
        <begin position="44"/>
        <end position="133"/>
    </location>
</feature>
<dbReference type="InterPro" id="IPR002113">
    <property type="entry name" value="ADT_euk_type"/>
</dbReference>
<comment type="function">
    <text evidence="16">Catalyzes the exchange of ADP and ATP across the membrane.</text>
</comment>
<dbReference type="SUPFAM" id="SSF103506">
    <property type="entry name" value="Mitochondrial carrier"/>
    <property type="match status" value="1"/>
</dbReference>
<dbReference type="GO" id="GO:1990544">
    <property type="term" value="P:mitochondrial ATP transmembrane transport"/>
    <property type="evidence" value="ECO:0007669"/>
    <property type="project" value="InterPro"/>
</dbReference>
<organism evidence="17 18">
    <name type="scientific">Artemisia annua</name>
    <name type="common">Sweet wormwood</name>
    <dbReference type="NCBI Taxonomy" id="35608"/>
    <lineage>
        <taxon>Eukaryota</taxon>
        <taxon>Viridiplantae</taxon>
        <taxon>Streptophyta</taxon>
        <taxon>Embryophyta</taxon>
        <taxon>Tracheophyta</taxon>
        <taxon>Spermatophyta</taxon>
        <taxon>Magnoliopsida</taxon>
        <taxon>eudicotyledons</taxon>
        <taxon>Gunneridae</taxon>
        <taxon>Pentapetalae</taxon>
        <taxon>asterids</taxon>
        <taxon>campanulids</taxon>
        <taxon>Asterales</taxon>
        <taxon>Asteraceae</taxon>
        <taxon>Asteroideae</taxon>
        <taxon>Anthemideae</taxon>
        <taxon>Artemisiinae</taxon>
        <taxon>Artemisia</taxon>
    </lineage>
</organism>
<proteinExistence type="inferred from homology"/>
<evidence type="ECO:0000256" key="4">
    <source>
        <dbReference type="ARBA" id="ARBA00022448"/>
    </source>
</evidence>
<dbReference type="InterPro" id="IPR018108">
    <property type="entry name" value="MCP_transmembrane"/>
</dbReference>
<keyword evidence="7" id="KW-0677">Repeat</keyword>
<dbReference type="STRING" id="35608.A0A2U1LYH1"/>
<reference evidence="17 18" key="1">
    <citation type="journal article" date="2018" name="Mol. Plant">
        <title>The genome of Artemisia annua provides insight into the evolution of Asteraceae family and artemisinin biosynthesis.</title>
        <authorList>
            <person name="Shen Q."/>
            <person name="Zhang L."/>
            <person name="Liao Z."/>
            <person name="Wang S."/>
            <person name="Yan T."/>
            <person name="Shi P."/>
            <person name="Liu M."/>
            <person name="Fu X."/>
            <person name="Pan Q."/>
            <person name="Wang Y."/>
            <person name="Lv Z."/>
            <person name="Lu X."/>
            <person name="Zhang F."/>
            <person name="Jiang W."/>
            <person name="Ma Y."/>
            <person name="Chen M."/>
            <person name="Hao X."/>
            <person name="Li L."/>
            <person name="Tang Y."/>
            <person name="Lv G."/>
            <person name="Zhou Y."/>
            <person name="Sun X."/>
            <person name="Brodelius P.E."/>
            <person name="Rose J.K.C."/>
            <person name="Tang K."/>
        </authorList>
    </citation>
    <scope>NUCLEOTIDE SEQUENCE [LARGE SCALE GENOMIC DNA]</scope>
    <source>
        <strain evidence="18">cv. Huhao1</strain>
        <tissue evidence="17">Leaf</tissue>
    </source>
</reference>
<evidence type="ECO:0000256" key="7">
    <source>
        <dbReference type="ARBA" id="ARBA00022737"/>
    </source>
</evidence>
<evidence type="ECO:0000256" key="2">
    <source>
        <dbReference type="ARBA" id="ARBA00006375"/>
    </source>
</evidence>
<evidence type="ECO:0000256" key="15">
    <source>
        <dbReference type="RuleBase" id="RU000488"/>
    </source>
</evidence>
<dbReference type="PANTHER" id="PTHR45635:SF14">
    <property type="entry name" value="ADP_ATP TRANSLOCASE"/>
    <property type="match status" value="1"/>
</dbReference>
<protein>
    <recommendedName>
        <fullName evidence="16">ADP/ATP translocase</fullName>
    </recommendedName>
    <alternativeName>
        <fullName evidence="16">ADP,ATP carrier protein</fullName>
    </alternativeName>
</protein>
<dbReference type="PRINTS" id="PR00926">
    <property type="entry name" value="MITOCARRIER"/>
</dbReference>
<evidence type="ECO:0000313" key="17">
    <source>
        <dbReference type="EMBL" id="PWA54062.1"/>
    </source>
</evidence>
<dbReference type="PANTHER" id="PTHR45635">
    <property type="entry name" value="ADP,ATP CARRIER PROTEIN 1-RELATED-RELATED"/>
    <property type="match status" value="1"/>
</dbReference>
<dbReference type="GO" id="GO:0005743">
    <property type="term" value="C:mitochondrial inner membrane"/>
    <property type="evidence" value="ECO:0007669"/>
    <property type="project" value="UniProtKB-SubCell"/>
</dbReference>
<evidence type="ECO:0000313" key="18">
    <source>
        <dbReference type="Proteomes" id="UP000245207"/>
    </source>
</evidence>
<keyword evidence="5" id="KW-0050">Antiport</keyword>
<evidence type="ECO:0000256" key="8">
    <source>
        <dbReference type="ARBA" id="ARBA00022792"/>
    </source>
</evidence>
<evidence type="ECO:0000256" key="6">
    <source>
        <dbReference type="ARBA" id="ARBA00022692"/>
    </source>
</evidence>
<evidence type="ECO:0000256" key="12">
    <source>
        <dbReference type="ARBA" id="ARBA00024143"/>
    </source>
</evidence>
<gene>
    <name evidence="17" type="ORF">CTI12_AA439820</name>
</gene>
<evidence type="ECO:0000256" key="13">
    <source>
        <dbReference type="ARBA" id="ARBA00045250"/>
    </source>
</evidence>
<dbReference type="Pfam" id="PF00153">
    <property type="entry name" value="Mito_carr"/>
    <property type="match status" value="1"/>
</dbReference>
<comment type="similarity">
    <text evidence="2 15">Belongs to the mitochondrial carrier (TC 2.A.29) family.</text>
</comment>
<dbReference type="InterPro" id="IPR002067">
    <property type="entry name" value="MCP"/>
</dbReference>
<keyword evidence="8" id="KW-0999">Mitochondrion inner membrane</keyword>
<keyword evidence="6 14" id="KW-0812">Transmembrane</keyword>
<evidence type="ECO:0000256" key="14">
    <source>
        <dbReference type="PROSITE-ProRule" id="PRU00282"/>
    </source>
</evidence>
<keyword evidence="10" id="KW-0496">Mitochondrion</keyword>
<evidence type="ECO:0000256" key="16">
    <source>
        <dbReference type="RuleBase" id="RU368008"/>
    </source>
</evidence>
<comment type="caution">
    <text evidence="17">The sequence shown here is derived from an EMBL/GenBank/DDBJ whole genome shotgun (WGS) entry which is preliminary data.</text>
</comment>
<comment type="subcellular location">
    <subcellularLocation>
        <location evidence="16">Membrane</location>
        <topology evidence="16">Multi-pass membrane protein</topology>
    </subcellularLocation>
    <subcellularLocation>
        <location evidence="1">Mitochondrion inner membrane</location>
        <topology evidence="1">Multi-pass membrane protein</topology>
    </subcellularLocation>
</comment>
<keyword evidence="18" id="KW-1185">Reference proteome</keyword>
<comment type="subunit">
    <text evidence="3 16">Monomer.</text>
</comment>
<keyword evidence="9" id="KW-1133">Transmembrane helix</keyword>
<keyword evidence="11 14" id="KW-0472">Membrane</keyword>
<comment type="function">
    <text evidence="13">ADP:ATP antiporter that mediates import of ADP into the mitochondrial matrix for ATP synthesis, and export of ATP out to fuel the cell. Cycles between the cytoplasmic-open state (c-state) and the matrix-open state (m-state): operates by the alternating access mechanism with a single substrate-binding site intermittently exposed to either the cytosolic (c-state) or matrix (m-state) side of the inner mitochondrial membrane.</text>
</comment>
<evidence type="ECO:0000256" key="1">
    <source>
        <dbReference type="ARBA" id="ARBA00004448"/>
    </source>
</evidence>
<evidence type="ECO:0000256" key="5">
    <source>
        <dbReference type="ARBA" id="ARBA00022449"/>
    </source>
</evidence>
<dbReference type="AlphaFoldDB" id="A0A2U1LYH1"/>
<evidence type="ECO:0000256" key="11">
    <source>
        <dbReference type="ARBA" id="ARBA00023136"/>
    </source>
</evidence>
<keyword evidence="4 15" id="KW-0813">Transport</keyword>
<dbReference type="OrthoDB" id="784307at2759"/>
<dbReference type="GO" id="GO:0005471">
    <property type="term" value="F:ATP:ADP antiporter activity"/>
    <property type="evidence" value="ECO:0007669"/>
    <property type="project" value="UniProtKB-UniRule"/>
</dbReference>
<evidence type="ECO:0000256" key="10">
    <source>
        <dbReference type="ARBA" id="ARBA00023128"/>
    </source>
</evidence>
<dbReference type="Proteomes" id="UP000245207">
    <property type="component" value="Unassembled WGS sequence"/>
</dbReference>